<evidence type="ECO:0000313" key="3">
    <source>
        <dbReference type="Proteomes" id="UP001304650"/>
    </source>
</evidence>
<dbReference type="EMBL" id="CP130319">
    <property type="protein sequence ID" value="WNR43914.1"/>
    <property type="molecule type" value="Genomic_DNA"/>
</dbReference>
<organism evidence="2 3">
    <name type="scientific">Paenibacillus roseopurpureus</name>
    <dbReference type="NCBI Taxonomy" id="2918901"/>
    <lineage>
        <taxon>Bacteria</taxon>
        <taxon>Bacillati</taxon>
        <taxon>Bacillota</taxon>
        <taxon>Bacilli</taxon>
        <taxon>Bacillales</taxon>
        <taxon>Paenibacillaceae</taxon>
        <taxon>Paenibacillus</taxon>
    </lineage>
</organism>
<keyword evidence="1" id="KW-1133">Transmembrane helix</keyword>
<dbReference type="KEGG" id="proo:MJB10_22905"/>
<keyword evidence="1" id="KW-0812">Transmembrane</keyword>
<reference evidence="2" key="1">
    <citation type="submission" date="2022-02" db="EMBL/GenBank/DDBJ databases">
        <title>Paenibacillus sp. MBLB1832 Whole Genome Shotgun Sequencing.</title>
        <authorList>
            <person name="Hwang C.Y."/>
            <person name="Cho E.-S."/>
            <person name="Seo M.-J."/>
        </authorList>
    </citation>
    <scope>NUCLEOTIDE SEQUENCE</scope>
    <source>
        <strain evidence="2">MBLB1832</strain>
    </source>
</reference>
<sequence length="152" mass="16753">MKHSHVTIPELFNSKTVNTPECFEVNGVKYLTTSGKGVTLENNVKGAYTLILADTQSRSSMDGLFFTFFAIDNTGTLISLIFIVATAPNFVKVIPCCNSDSSHKKPSNDHFSTLQNAIESSTEKLYAKRITYHADGRIEEEDISGLLKRSNA</sequence>
<dbReference type="RefSeq" id="WP_314798916.1">
    <property type="nucleotide sequence ID" value="NZ_CP130319.1"/>
</dbReference>
<accession>A0AA96LQ29</accession>
<evidence type="ECO:0000256" key="1">
    <source>
        <dbReference type="SAM" id="Phobius"/>
    </source>
</evidence>
<protein>
    <submittedName>
        <fullName evidence="2">Uncharacterized protein</fullName>
    </submittedName>
</protein>
<dbReference type="AlphaFoldDB" id="A0AA96LQ29"/>
<name>A0AA96LQ29_9BACL</name>
<dbReference type="Proteomes" id="UP001304650">
    <property type="component" value="Chromosome"/>
</dbReference>
<gene>
    <name evidence="2" type="ORF">MJB10_22905</name>
</gene>
<evidence type="ECO:0000313" key="2">
    <source>
        <dbReference type="EMBL" id="WNR43914.1"/>
    </source>
</evidence>
<keyword evidence="3" id="KW-1185">Reference proteome</keyword>
<keyword evidence="1" id="KW-0472">Membrane</keyword>
<feature type="transmembrane region" description="Helical" evidence="1">
    <location>
        <begin position="64"/>
        <end position="87"/>
    </location>
</feature>
<proteinExistence type="predicted"/>